<sequence>MERALAATRLAGFFVTAARVAVLVALVTALVDLGIYSHSEAASTLAQASSSCFRCSPSSP</sequence>
<dbReference type="AlphaFoldDB" id="A0A927GPZ8"/>
<protein>
    <submittedName>
        <fullName evidence="1">Uncharacterized protein</fullName>
    </submittedName>
</protein>
<evidence type="ECO:0000313" key="1">
    <source>
        <dbReference type="EMBL" id="MBD2830552.1"/>
    </source>
</evidence>
<organism evidence="1">
    <name type="scientific">Streptomyces globisporus</name>
    <dbReference type="NCBI Taxonomy" id="1908"/>
    <lineage>
        <taxon>Bacteria</taxon>
        <taxon>Bacillati</taxon>
        <taxon>Actinomycetota</taxon>
        <taxon>Actinomycetes</taxon>
        <taxon>Kitasatosporales</taxon>
        <taxon>Streptomycetaceae</taxon>
        <taxon>Streptomyces</taxon>
    </lineage>
</organism>
<proteinExistence type="predicted"/>
<dbReference type="EMBL" id="JACWUS010000027">
    <property type="protein sequence ID" value="MBD2830552.1"/>
    <property type="molecule type" value="Genomic_DNA"/>
</dbReference>
<accession>A0A927GPZ8</accession>
<gene>
    <name evidence="1" type="ORF">ID875_29430</name>
</gene>
<reference evidence="1" key="1">
    <citation type="journal article" date="2020" name="PLoS ONE">
        <title>Isolation and characterization of Streptomyces bacteriophages and Streptomyces strains encoding biosynthetic arsenals: Streptomyces strains and phages for antibiotic discovery.</title>
        <authorList>
            <person name="Montano E.T."/>
            <person name="Nideffer J.F."/>
            <person name="Brumage L."/>
            <person name="Erb M."/>
            <person name="Derman A.I."/>
            <person name="Davis J.P."/>
            <person name="Estrada E."/>
            <person name="Fu S."/>
            <person name="Le D."/>
            <person name="Vuppala A."/>
            <person name="Tran C."/>
            <person name="Luterstein E."/>
            <person name="Lakkaraju S."/>
            <person name="Panchagnula S."/>
            <person name="Ren C."/>
            <person name="Doan J."/>
            <person name="Tran S."/>
            <person name="Soriano J."/>
            <person name="Fujita Y."/>
            <person name="Gutala P."/>
            <person name="Fujii Q."/>
            <person name="Lee M."/>
            <person name="Bui A."/>
            <person name="Villarreal C."/>
            <person name="Shing S.R."/>
            <person name="Kim S."/>
            <person name="Freeman D."/>
            <person name="Racha V."/>
            <person name="Ho A."/>
            <person name="Kumar P."/>
            <person name="Falah K."/>
            <person name="Dawson T."/>
            <person name="Enustun E."/>
            <person name="Prichard A."/>
            <person name="Gomez A."/>
            <person name="Khanna K."/>
            <person name="Trigg S."/>
            <person name="Fernandez L."/>
            <person name="Pogliano K."/>
            <person name="Pogliano J."/>
        </authorList>
    </citation>
    <scope>NUCLEOTIDE SEQUENCE</scope>
    <source>
        <strain evidence="1">QF2</strain>
    </source>
</reference>
<comment type="caution">
    <text evidence="1">The sequence shown here is derived from an EMBL/GenBank/DDBJ whole genome shotgun (WGS) entry which is preliminary data.</text>
</comment>
<name>A0A927GPZ8_STRGL</name>